<dbReference type="InterPro" id="IPR032828">
    <property type="entry name" value="PolyA_RNA-bd"/>
</dbReference>
<evidence type="ECO:0000256" key="8">
    <source>
        <dbReference type="ARBA" id="ARBA00022840"/>
    </source>
</evidence>
<evidence type="ECO:0000256" key="7">
    <source>
        <dbReference type="ARBA" id="ARBA00022800"/>
    </source>
</evidence>
<keyword evidence="3" id="KW-0819">tRNA processing</keyword>
<protein>
    <submittedName>
        <fullName evidence="14">Polynucleotide adenylyltransferase</fullName>
    </submittedName>
</protein>
<proteinExistence type="inferred from homology"/>
<comment type="similarity">
    <text evidence="11">Belongs to the tRNA nucleotidyltransferase/poly(A) polymerase family.</text>
</comment>
<evidence type="ECO:0000256" key="6">
    <source>
        <dbReference type="ARBA" id="ARBA00022741"/>
    </source>
</evidence>
<accession>A0A139SPU7</accession>
<evidence type="ECO:0000256" key="4">
    <source>
        <dbReference type="ARBA" id="ARBA00022695"/>
    </source>
</evidence>
<dbReference type="EMBL" id="LSZP01000021">
    <property type="protein sequence ID" value="KXU36619.1"/>
    <property type="molecule type" value="Genomic_DNA"/>
</dbReference>
<dbReference type="GO" id="GO:0003723">
    <property type="term" value="F:RNA binding"/>
    <property type="evidence" value="ECO:0007669"/>
    <property type="project" value="UniProtKB-KW"/>
</dbReference>
<keyword evidence="5" id="KW-0479">Metal-binding</keyword>
<dbReference type="SUPFAM" id="SSF81301">
    <property type="entry name" value="Nucleotidyltransferase"/>
    <property type="match status" value="1"/>
</dbReference>
<dbReference type="InterPro" id="IPR002646">
    <property type="entry name" value="PolA_pol_head_dom"/>
</dbReference>
<evidence type="ECO:0000256" key="9">
    <source>
        <dbReference type="ARBA" id="ARBA00022842"/>
    </source>
</evidence>
<dbReference type="SUPFAM" id="SSF81891">
    <property type="entry name" value="Poly A polymerase C-terminal region-like"/>
    <property type="match status" value="1"/>
</dbReference>
<name>A0A139SPU7_9BACT</name>
<evidence type="ECO:0000256" key="5">
    <source>
        <dbReference type="ARBA" id="ARBA00022723"/>
    </source>
</evidence>
<evidence type="ECO:0000256" key="1">
    <source>
        <dbReference type="ARBA" id="ARBA00001946"/>
    </source>
</evidence>
<keyword evidence="7" id="KW-0692">RNA repair</keyword>
<dbReference type="GO" id="GO:0008033">
    <property type="term" value="P:tRNA processing"/>
    <property type="evidence" value="ECO:0007669"/>
    <property type="project" value="UniProtKB-KW"/>
</dbReference>
<reference evidence="14 15" key="1">
    <citation type="submission" date="2016-02" db="EMBL/GenBank/DDBJ databases">
        <authorList>
            <person name="Wen L."/>
            <person name="He K."/>
            <person name="Yang H."/>
        </authorList>
    </citation>
    <scope>NUCLEOTIDE SEQUENCE [LARGE SCALE GENOMIC DNA]</scope>
    <source>
        <strain evidence="14 15">CV41</strain>
    </source>
</reference>
<evidence type="ECO:0000259" key="13">
    <source>
        <dbReference type="Pfam" id="PF12627"/>
    </source>
</evidence>
<dbReference type="OrthoDB" id="9805698at2"/>
<dbReference type="GO" id="GO:0046872">
    <property type="term" value="F:metal ion binding"/>
    <property type="evidence" value="ECO:0007669"/>
    <property type="project" value="UniProtKB-KW"/>
</dbReference>
<evidence type="ECO:0000313" key="15">
    <source>
        <dbReference type="Proteomes" id="UP000071392"/>
    </source>
</evidence>
<dbReference type="AlphaFoldDB" id="A0A139SPU7"/>
<comment type="caution">
    <text evidence="14">The sequence shown here is derived from an EMBL/GenBank/DDBJ whole genome shotgun (WGS) entry which is preliminary data.</text>
</comment>
<keyword evidence="6" id="KW-0547">Nucleotide-binding</keyword>
<sequence>MKLPPDLLAALQAVRRVGRPRLVGGGVRDWLLGRPSHDYDIEVAGVDFPTLQRVLGRFGGTDLVGRSFGVIKLRIRGREYDFSLPRRESKEGAGHRGFAITPDPQLSDAEAAARRDFTINAIAYDPFADALIDPHDGQADLRRRILRHTSAAFSEDPLRVLRGFQLAARLDFALAPETATLCRKISDTFRELALERVWGEWDKWATKATKPSRGLDVLKETDWLRHFPEIAALDATPQDPQWHPEGNVFTHTQHCLDALVSLDSWQAATPALRRKFTFAVLAHDFGKPATTFAGERSGVKRILSPGHEAAGTAPTEAFLHRIGAPLEIATHVCPLVKNHLAHYSGQSTQGAFSDSAVRRLARRLAPATIEELLVIMRADHDGRPPLHDAETLARIDALGAKAHELALADAAPKPLVLGRHLIALGWQPGPAFKAVLDTAFEAQLDGQFHDEATGRAWLAEFLADQNEPAA</sequence>
<evidence type="ECO:0000256" key="11">
    <source>
        <dbReference type="RuleBase" id="RU003953"/>
    </source>
</evidence>
<keyword evidence="9" id="KW-0460">Magnesium</keyword>
<gene>
    <name evidence="14" type="ORF">AXK12_03155</name>
</gene>
<dbReference type="Gene3D" id="1.10.3090.10">
    <property type="entry name" value="cca-adding enzyme, domain 2"/>
    <property type="match status" value="1"/>
</dbReference>
<dbReference type="GO" id="GO:0042245">
    <property type="term" value="P:RNA repair"/>
    <property type="evidence" value="ECO:0007669"/>
    <property type="project" value="UniProtKB-KW"/>
</dbReference>
<keyword evidence="8" id="KW-0067">ATP-binding</keyword>
<evidence type="ECO:0000256" key="2">
    <source>
        <dbReference type="ARBA" id="ARBA00022679"/>
    </source>
</evidence>
<dbReference type="STRING" id="1548208.AXK12_03155"/>
<evidence type="ECO:0000256" key="3">
    <source>
        <dbReference type="ARBA" id="ARBA00022694"/>
    </source>
</evidence>
<dbReference type="PANTHER" id="PTHR47545">
    <property type="entry name" value="MULTIFUNCTIONAL CCA PROTEIN"/>
    <property type="match status" value="1"/>
</dbReference>
<dbReference type="Pfam" id="PF12627">
    <property type="entry name" value="PolyA_pol_RNAbd"/>
    <property type="match status" value="1"/>
</dbReference>
<dbReference type="GO" id="GO:0016779">
    <property type="term" value="F:nucleotidyltransferase activity"/>
    <property type="evidence" value="ECO:0007669"/>
    <property type="project" value="UniProtKB-KW"/>
</dbReference>
<keyword evidence="10 11" id="KW-0694">RNA-binding</keyword>
<dbReference type="PANTHER" id="PTHR47545:SF1">
    <property type="entry name" value="MULTIFUNCTIONAL CCA PROTEIN"/>
    <property type="match status" value="1"/>
</dbReference>
<comment type="cofactor">
    <cofactor evidence="1">
        <name>Mg(2+)</name>
        <dbReference type="ChEBI" id="CHEBI:18420"/>
    </cofactor>
</comment>
<evidence type="ECO:0000256" key="10">
    <source>
        <dbReference type="ARBA" id="ARBA00022884"/>
    </source>
</evidence>
<evidence type="ECO:0000259" key="12">
    <source>
        <dbReference type="Pfam" id="PF01743"/>
    </source>
</evidence>
<dbReference type="GO" id="GO:0005524">
    <property type="term" value="F:ATP binding"/>
    <property type="evidence" value="ECO:0007669"/>
    <property type="project" value="UniProtKB-KW"/>
</dbReference>
<dbReference type="Proteomes" id="UP000071392">
    <property type="component" value="Unassembled WGS sequence"/>
</dbReference>
<keyword evidence="15" id="KW-1185">Reference proteome</keyword>
<dbReference type="InterPro" id="IPR050124">
    <property type="entry name" value="tRNA_CCA-adding_enzyme"/>
</dbReference>
<dbReference type="CDD" id="cd05398">
    <property type="entry name" value="NT_ClassII-CCAase"/>
    <property type="match status" value="1"/>
</dbReference>
<organism evidence="14 15">
    <name type="scientific">Cephaloticoccus capnophilus</name>
    <dbReference type="NCBI Taxonomy" id="1548208"/>
    <lineage>
        <taxon>Bacteria</taxon>
        <taxon>Pseudomonadati</taxon>
        <taxon>Verrucomicrobiota</taxon>
        <taxon>Opitutia</taxon>
        <taxon>Opitutales</taxon>
        <taxon>Opitutaceae</taxon>
        <taxon>Cephaloticoccus</taxon>
    </lineage>
</organism>
<dbReference type="RefSeq" id="WP_068711206.1">
    <property type="nucleotide sequence ID" value="NZ_LSZP01000021.1"/>
</dbReference>
<dbReference type="InterPro" id="IPR043519">
    <property type="entry name" value="NT_sf"/>
</dbReference>
<feature type="domain" description="Poly A polymerase head" evidence="12">
    <location>
        <begin position="21"/>
        <end position="147"/>
    </location>
</feature>
<dbReference type="Pfam" id="PF01743">
    <property type="entry name" value="PolyA_pol"/>
    <property type="match status" value="1"/>
</dbReference>
<dbReference type="Gene3D" id="3.30.460.10">
    <property type="entry name" value="Beta Polymerase, domain 2"/>
    <property type="match status" value="1"/>
</dbReference>
<keyword evidence="2 11" id="KW-0808">Transferase</keyword>
<feature type="domain" description="tRNA nucleotidyltransferase/poly(A) polymerase RNA and SrmB- binding" evidence="13">
    <location>
        <begin position="171"/>
        <end position="232"/>
    </location>
</feature>
<evidence type="ECO:0000313" key="14">
    <source>
        <dbReference type="EMBL" id="KXU36619.1"/>
    </source>
</evidence>
<keyword evidence="4 14" id="KW-0548">Nucleotidyltransferase</keyword>